<keyword evidence="5" id="KW-1185">Reference proteome</keyword>
<evidence type="ECO:0000256" key="1">
    <source>
        <dbReference type="ARBA" id="ARBA00022553"/>
    </source>
</evidence>
<proteinExistence type="predicted"/>
<dbReference type="RefSeq" id="WP_312745559.1">
    <property type="nucleotide sequence ID" value="NZ_CP116968.1"/>
</dbReference>
<dbReference type="PROSITE" id="PS50110">
    <property type="entry name" value="RESPONSE_REGULATORY"/>
    <property type="match status" value="1"/>
</dbReference>
<dbReference type="Proteomes" id="UP001302494">
    <property type="component" value="Chromosome"/>
</dbReference>
<dbReference type="SUPFAM" id="SSF52172">
    <property type="entry name" value="CheY-like"/>
    <property type="match status" value="1"/>
</dbReference>
<dbReference type="KEGG" id="nneo:PQG83_00660"/>
<dbReference type="InterPro" id="IPR050595">
    <property type="entry name" value="Bact_response_regulator"/>
</dbReference>
<evidence type="ECO:0000313" key="4">
    <source>
        <dbReference type="EMBL" id="WNM62288.1"/>
    </source>
</evidence>
<dbReference type="InterPro" id="IPR001789">
    <property type="entry name" value="Sig_transdc_resp-reg_receiver"/>
</dbReference>
<reference evidence="4 5" key="1">
    <citation type="submission" date="2023-01" db="EMBL/GenBank/DDBJ databases">
        <title>Cultivation and genomic characterization of new, ubiquitous marine nitrite-oxidizing bacteria from the Nitrospirales.</title>
        <authorList>
            <person name="Mueller A.J."/>
            <person name="Daebeler A."/>
            <person name="Herbold C.W."/>
            <person name="Kirkegaard R.H."/>
            <person name="Daims H."/>
        </authorList>
    </citation>
    <scope>NUCLEOTIDE SEQUENCE [LARGE SCALE GENOMIC DNA]</scope>
    <source>
        <strain evidence="4 5">DK</strain>
    </source>
</reference>
<feature type="modified residue" description="4-aspartylphosphate" evidence="2">
    <location>
        <position position="54"/>
    </location>
</feature>
<dbReference type="EMBL" id="CP116968">
    <property type="protein sequence ID" value="WNM62288.1"/>
    <property type="molecule type" value="Genomic_DNA"/>
</dbReference>
<accession>A0AA96GIZ9</accession>
<sequence length="135" mass="14887">MERISILLADDTVEMQSFVQRILNPAYTLVESVTDGQAVLERVPVLKPAVVLLDISMPGMDGFTCARRLKQIAGKTKIIFLTVEDDQEILHEAQAIGYQGYVLKACLATDLNMAIHEALENRCFTSSSEGLNDNS</sequence>
<dbReference type="SMART" id="SM00448">
    <property type="entry name" value="REC"/>
    <property type="match status" value="1"/>
</dbReference>
<evidence type="ECO:0000313" key="5">
    <source>
        <dbReference type="Proteomes" id="UP001302494"/>
    </source>
</evidence>
<protein>
    <submittedName>
        <fullName evidence="4">Response regulator transcription factor</fullName>
    </submittedName>
</protein>
<name>A0AA96GIZ9_9BACT</name>
<dbReference type="Pfam" id="PF00072">
    <property type="entry name" value="Response_reg"/>
    <property type="match status" value="1"/>
</dbReference>
<dbReference type="AlphaFoldDB" id="A0AA96GIZ9"/>
<dbReference type="InterPro" id="IPR058245">
    <property type="entry name" value="NreC/VraR/RcsB-like_REC"/>
</dbReference>
<feature type="domain" description="Response regulatory" evidence="3">
    <location>
        <begin position="5"/>
        <end position="119"/>
    </location>
</feature>
<dbReference type="Gene3D" id="3.40.50.2300">
    <property type="match status" value="1"/>
</dbReference>
<dbReference type="PANTHER" id="PTHR44591:SF3">
    <property type="entry name" value="RESPONSE REGULATORY DOMAIN-CONTAINING PROTEIN"/>
    <property type="match status" value="1"/>
</dbReference>
<evidence type="ECO:0000256" key="2">
    <source>
        <dbReference type="PROSITE-ProRule" id="PRU00169"/>
    </source>
</evidence>
<dbReference type="InterPro" id="IPR011006">
    <property type="entry name" value="CheY-like_superfamily"/>
</dbReference>
<gene>
    <name evidence="4" type="ORF">PQG83_00660</name>
</gene>
<evidence type="ECO:0000259" key="3">
    <source>
        <dbReference type="PROSITE" id="PS50110"/>
    </source>
</evidence>
<dbReference type="GO" id="GO:0000160">
    <property type="term" value="P:phosphorelay signal transduction system"/>
    <property type="evidence" value="ECO:0007669"/>
    <property type="project" value="InterPro"/>
</dbReference>
<dbReference type="PANTHER" id="PTHR44591">
    <property type="entry name" value="STRESS RESPONSE REGULATOR PROTEIN 1"/>
    <property type="match status" value="1"/>
</dbReference>
<keyword evidence="1 2" id="KW-0597">Phosphoprotein</keyword>
<organism evidence="4 5">
    <name type="scientific">Candidatus Nitrospira neomarina</name>
    <dbReference type="NCBI Taxonomy" id="3020899"/>
    <lineage>
        <taxon>Bacteria</taxon>
        <taxon>Pseudomonadati</taxon>
        <taxon>Nitrospirota</taxon>
        <taxon>Nitrospiria</taxon>
        <taxon>Nitrospirales</taxon>
        <taxon>Nitrospiraceae</taxon>
        <taxon>Nitrospira</taxon>
    </lineage>
</organism>
<dbReference type="CDD" id="cd17535">
    <property type="entry name" value="REC_NarL-like"/>
    <property type="match status" value="1"/>
</dbReference>